<evidence type="ECO:0000313" key="1">
    <source>
        <dbReference type="EMBL" id="TDY55347.1"/>
    </source>
</evidence>
<dbReference type="AlphaFoldDB" id="A0A4V3HFU1"/>
<protein>
    <submittedName>
        <fullName evidence="1">Uncharacterized protein</fullName>
    </submittedName>
</protein>
<gene>
    <name evidence="1" type="ORF">C8D99_12528</name>
</gene>
<keyword evidence="2" id="KW-1185">Reference proteome</keyword>
<sequence>MEGISAASRSSAAQDVQLAVQYSVMKQVTDLQKDMLSQLMQSMGIGQNIDLLA</sequence>
<comment type="caution">
    <text evidence="1">The sequence shown here is derived from an EMBL/GenBank/DDBJ whole genome shotgun (WGS) entry which is preliminary data.</text>
</comment>
<organism evidence="1 2">
    <name type="scientific">Aminivibrio pyruvatiphilus</name>
    <dbReference type="NCBI Taxonomy" id="1005740"/>
    <lineage>
        <taxon>Bacteria</taxon>
        <taxon>Thermotogati</taxon>
        <taxon>Synergistota</taxon>
        <taxon>Synergistia</taxon>
        <taxon>Synergistales</taxon>
        <taxon>Aminobacteriaceae</taxon>
        <taxon>Aminivibrio</taxon>
    </lineage>
</organism>
<reference evidence="1 2" key="1">
    <citation type="submission" date="2019-03" db="EMBL/GenBank/DDBJ databases">
        <title>Genomic Encyclopedia of Type Strains, Phase IV (KMG-IV): sequencing the most valuable type-strain genomes for metagenomic binning, comparative biology and taxonomic classification.</title>
        <authorList>
            <person name="Goeker M."/>
        </authorList>
    </citation>
    <scope>NUCLEOTIDE SEQUENCE [LARGE SCALE GENOMIC DNA]</scope>
    <source>
        <strain evidence="1 2">DSM 25964</strain>
    </source>
</reference>
<name>A0A4V3HFU1_9BACT</name>
<dbReference type="Proteomes" id="UP000295066">
    <property type="component" value="Unassembled WGS sequence"/>
</dbReference>
<dbReference type="RefSeq" id="WP_166670194.1">
    <property type="nucleotide sequence ID" value="NZ_SORI01000025.1"/>
</dbReference>
<evidence type="ECO:0000313" key="2">
    <source>
        <dbReference type="Proteomes" id="UP000295066"/>
    </source>
</evidence>
<proteinExistence type="predicted"/>
<accession>A0A4V3HFU1</accession>
<dbReference type="EMBL" id="SORI01000025">
    <property type="protein sequence ID" value="TDY55347.1"/>
    <property type="molecule type" value="Genomic_DNA"/>
</dbReference>